<name>A0ABS4FY79_9BACL</name>
<dbReference type="InterPro" id="IPR007630">
    <property type="entry name" value="RNA_pol_sigma70_r4"/>
</dbReference>
<protein>
    <submittedName>
        <fullName evidence="2">DNA-directed RNA polymerase specialized sigma subunit</fullName>
    </submittedName>
</protein>
<dbReference type="Gene3D" id="1.20.140.160">
    <property type="match status" value="1"/>
</dbReference>
<evidence type="ECO:0000259" key="1">
    <source>
        <dbReference type="Pfam" id="PF04545"/>
    </source>
</evidence>
<organism evidence="2 3">
    <name type="scientific">Paenibacillus turicensis</name>
    <dbReference type="NCBI Taxonomy" id="160487"/>
    <lineage>
        <taxon>Bacteria</taxon>
        <taxon>Bacillati</taxon>
        <taxon>Bacillota</taxon>
        <taxon>Bacilli</taxon>
        <taxon>Bacillales</taxon>
        <taxon>Paenibacillaceae</taxon>
        <taxon>Paenibacillus</taxon>
    </lineage>
</organism>
<evidence type="ECO:0000313" key="2">
    <source>
        <dbReference type="EMBL" id="MBP1907530.1"/>
    </source>
</evidence>
<dbReference type="Pfam" id="PF04545">
    <property type="entry name" value="Sigma70_r4"/>
    <property type="match status" value="1"/>
</dbReference>
<dbReference type="InterPro" id="IPR013324">
    <property type="entry name" value="RNA_pol_sigma_r3/r4-like"/>
</dbReference>
<sequence>MTRLKEKKSIFQAYQTEIYRIGWRVQYRAKKIRNHEIPYQDTNTISSKTRLQSYLPLGLQSNLQCDFTTQVDNKILVNDLISSLPPKGRLILHKLYIQDQTEAEVSKDLNLSQQAVNKWKRKMLQQLSQTVNS</sequence>
<dbReference type="GO" id="GO:0000428">
    <property type="term" value="C:DNA-directed RNA polymerase complex"/>
    <property type="evidence" value="ECO:0007669"/>
    <property type="project" value="UniProtKB-KW"/>
</dbReference>
<dbReference type="RefSeq" id="WP_210091109.1">
    <property type="nucleotide sequence ID" value="NZ_JAGGKG010000028.1"/>
</dbReference>
<reference evidence="2 3" key="1">
    <citation type="submission" date="2021-03" db="EMBL/GenBank/DDBJ databases">
        <title>Genomic Encyclopedia of Type Strains, Phase IV (KMG-IV): sequencing the most valuable type-strain genomes for metagenomic binning, comparative biology and taxonomic classification.</title>
        <authorList>
            <person name="Goeker M."/>
        </authorList>
    </citation>
    <scope>NUCLEOTIDE SEQUENCE [LARGE SCALE GENOMIC DNA]</scope>
    <source>
        <strain evidence="2 3">DSM 14349</strain>
    </source>
</reference>
<evidence type="ECO:0000313" key="3">
    <source>
        <dbReference type="Proteomes" id="UP001519272"/>
    </source>
</evidence>
<feature type="domain" description="RNA polymerase sigma-70 region 4" evidence="1">
    <location>
        <begin position="81"/>
        <end position="127"/>
    </location>
</feature>
<dbReference type="SUPFAM" id="SSF88659">
    <property type="entry name" value="Sigma3 and sigma4 domains of RNA polymerase sigma factors"/>
    <property type="match status" value="1"/>
</dbReference>
<keyword evidence="2" id="KW-0240">DNA-directed RNA polymerase</keyword>
<keyword evidence="2" id="KW-0804">Transcription</keyword>
<accession>A0ABS4FY79</accession>
<proteinExistence type="predicted"/>
<comment type="caution">
    <text evidence="2">The sequence shown here is derived from an EMBL/GenBank/DDBJ whole genome shotgun (WGS) entry which is preliminary data.</text>
</comment>
<keyword evidence="3" id="KW-1185">Reference proteome</keyword>
<dbReference type="Proteomes" id="UP001519272">
    <property type="component" value="Unassembled WGS sequence"/>
</dbReference>
<gene>
    <name evidence="2" type="ORF">J2Z32_004205</name>
</gene>
<dbReference type="EMBL" id="JAGGKG010000028">
    <property type="protein sequence ID" value="MBP1907530.1"/>
    <property type="molecule type" value="Genomic_DNA"/>
</dbReference>